<keyword evidence="2" id="KW-0472">Membrane</keyword>
<dbReference type="PANTHER" id="PTHR33269">
    <property type="entry name" value="NADH-UBIQUINONE OXIDOREDUCTASE CHAIN 6"/>
    <property type="match status" value="1"/>
</dbReference>
<reference evidence="3 4" key="1">
    <citation type="submission" date="2021-12" db="EMBL/GenBank/DDBJ databases">
        <title>Genome sequencing of bacteria with rrn-lacking chromosome and rrn-plasmid.</title>
        <authorList>
            <person name="Anda M."/>
            <person name="Iwasaki W."/>
        </authorList>
    </citation>
    <scope>NUCLEOTIDE SEQUENCE [LARGE SCALE GENOMIC DNA]</scope>
    <source>
        <strain evidence="3 4">DSM 100852</strain>
    </source>
</reference>
<accession>A0AAU9DEC9</accession>
<keyword evidence="2" id="KW-0520">NAD</keyword>
<protein>
    <recommendedName>
        <fullName evidence="2">NADH-quinone oxidoreductase subunit J</fullName>
        <ecNumber evidence="2">7.1.1.-</ecNumber>
    </recommendedName>
</protein>
<feature type="transmembrane region" description="Helical" evidence="2">
    <location>
        <begin position="6"/>
        <end position="27"/>
    </location>
</feature>
<sequence>MSAELTIKVLFYVFAGIAILSAGAIVFMKDVLRAAFLLVLTFLSIAGVYVLLRADFIAVAQIMIYVGGILILMVFGVMLTNRVGGDRILSGTKYRKTSLAIGVAVFYILAKVIYISKFSLGSGLANDAEPMKDGSLVVIGKSIMTDYVLPFELAGVLLLVALIGASFLAAKSAENNNA</sequence>
<dbReference type="EMBL" id="AP025314">
    <property type="protein sequence ID" value="BDD09280.1"/>
    <property type="molecule type" value="Genomic_DNA"/>
</dbReference>
<dbReference type="Proteomes" id="UP001348817">
    <property type="component" value="Chromosome"/>
</dbReference>
<evidence type="ECO:0000256" key="1">
    <source>
        <dbReference type="ARBA" id="ARBA00005698"/>
    </source>
</evidence>
<keyword evidence="2" id="KW-0874">Quinone</keyword>
<feature type="transmembrane region" description="Helical" evidence="2">
    <location>
        <begin position="147"/>
        <end position="170"/>
    </location>
</feature>
<dbReference type="InterPro" id="IPR042106">
    <property type="entry name" value="Nuo/plastoQ_OxRdtase_6_NuoJ"/>
</dbReference>
<dbReference type="RefSeq" id="WP_338394490.1">
    <property type="nucleotide sequence ID" value="NZ_AP025314.1"/>
</dbReference>
<feature type="transmembrane region" description="Helical" evidence="2">
    <location>
        <begin position="99"/>
        <end position="116"/>
    </location>
</feature>
<comment type="similarity">
    <text evidence="1 2">Belongs to the complex I subunit 6 family.</text>
</comment>
<dbReference type="GO" id="GO:0005886">
    <property type="term" value="C:plasma membrane"/>
    <property type="evidence" value="ECO:0007669"/>
    <property type="project" value="UniProtKB-SubCell"/>
</dbReference>
<dbReference type="PANTHER" id="PTHR33269:SF17">
    <property type="entry name" value="NADH-UBIQUINONE OXIDOREDUCTASE CHAIN 6"/>
    <property type="match status" value="1"/>
</dbReference>
<evidence type="ECO:0000256" key="2">
    <source>
        <dbReference type="RuleBase" id="RU004429"/>
    </source>
</evidence>
<dbReference type="Pfam" id="PF00499">
    <property type="entry name" value="Oxidored_q3"/>
    <property type="match status" value="1"/>
</dbReference>
<name>A0AAU9DEC9_9BACT</name>
<keyword evidence="2" id="KW-1003">Cell membrane</keyword>
<gene>
    <name evidence="3" type="primary">ndhG</name>
    <name evidence="3" type="ORF">FUAX_17120</name>
</gene>
<dbReference type="GO" id="GO:0008137">
    <property type="term" value="F:NADH dehydrogenase (ubiquinone) activity"/>
    <property type="evidence" value="ECO:0007669"/>
    <property type="project" value="UniProtKB-UniRule"/>
</dbReference>
<dbReference type="Gene3D" id="1.20.120.1200">
    <property type="entry name" value="NADH-ubiquinone/plastoquinone oxidoreductase chain 6, subunit NuoJ"/>
    <property type="match status" value="1"/>
</dbReference>
<dbReference type="KEGG" id="fax:FUAX_17120"/>
<comment type="catalytic activity">
    <reaction evidence="2">
        <text>a quinone + NADH + 5 H(+)(in) = a quinol + NAD(+) + 4 H(+)(out)</text>
        <dbReference type="Rhea" id="RHEA:57888"/>
        <dbReference type="ChEBI" id="CHEBI:15378"/>
        <dbReference type="ChEBI" id="CHEBI:24646"/>
        <dbReference type="ChEBI" id="CHEBI:57540"/>
        <dbReference type="ChEBI" id="CHEBI:57945"/>
        <dbReference type="ChEBI" id="CHEBI:132124"/>
    </reaction>
</comment>
<dbReference type="EC" id="7.1.1.-" evidence="2"/>
<evidence type="ECO:0000313" key="4">
    <source>
        <dbReference type="Proteomes" id="UP001348817"/>
    </source>
</evidence>
<keyword evidence="2" id="KW-0812">Transmembrane</keyword>
<feature type="transmembrane region" description="Helical" evidence="2">
    <location>
        <begin position="34"/>
        <end position="52"/>
    </location>
</feature>
<evidence type="ECO:0000313" key="3">
    <source>
        <dbReference type="EMBL" id="BDD09280.1"/>
    </source>
</evidence>
<comment type="function">
    <text evidence="2">NDH-1 shuttles electrons from NADH, via FMN and iron-sulfur (Fe-S) centers, to quinones in the respiratory chain. Couples the redox reaction to proton translocation (for every two electrons transferred, four hydrogen ions are translocated across the cytoplasmic membrane), and thus conserves the redox energy in a proton gradient.</text>
</comment>
<keyword evidence="2" id="KW-1133">Transmembrane helix</keyword>
<organism evidence="3 4">
    <name type="scientific">Fulvitalea axinellae</name>
    <dbReference type="NCBI Taxonomy" id="1182444"/>
    <lineage>
        <taxon>Bacteria</taxon>
        <taxon>Pseudomonadati</taxon>
        <taxon>Bacteroidota</taxon>
        <taxon>Cytophagia</taxon>
        <taxon>Cytophagales</taxon>
        <taxon>Persicobacteraceae</taxon>
        <taxon>Fulvitalea</taxon>
    </lineage>
</organism>
<comment type="subcellular location">
    <subcellularLocation>
        <location evidence="2">Cell membrane</location>
        <topology evidence="2">Multi-pass membrane protein</topology>
    </subcellularLocation>
</comment>
<keyword evidence="4" id="KW-1185">Reference proteome</keyword>
<dbReference type="InterPro" id="IPR001457">
    <property type="entry name" value="NADH_UbQ/plastoQ_OxRdtase_su6"/>
</dbReference>
<feature type="transmembrane region" description="Helical" evidence="2">
    <location>
        <begin position="58"/>
        <end position="79"/>
    </location>
</feature>
<proteinExistence type="inferred from homology"/>
<dbReference type="GO" id="GO:0048038">
    <property type="term" value="F:quinone binding"/>
    <property type="evidence" value="ECO:0007669"/>
    <property type="project" value="UniProtKB-UniRule"/>
</dbReference>
<dbReference type="AlphaFoldDB" id="A0AAU9DEC9"/>